<evidence type="ECO:0000256" key="2">
    <source>
        <dbReference type="ARBA" id="ARBA00022448"/>
    </source>
</evidence>
<dbReference type="Gene3D" id="1.10.3720.10">
    <property type="entry name" value="MetI-like"/>
    <property type="match status" value="1"/>
</dbReference>
<dbReference type="EMBL" id="JMIR01000035">
    <property type="protein sequence ID" value="KEO81582.1"/>
    <property type="molecule type" value="Genomic_DNA"/>
</dbReference>
<comment type="similarity">
    <text evidence="7">Belongs to the binding-protein-dependent transport system permease family.</text>
</comment>
<dbReference type="AlphaFoldDB" id="A0A074M6H6"/>
<gene>
    <name evidence="9" type="ORF">EL26_20065</name>
</gene>
<evidence type="ECO:0000313" key="9">
    <source>
        <dbReference type="EMBL" id="KEO81582.1"/>
    </source>
</evidence>
<keyword evidence="4 7" id="KW-0812">Transmembrane</keyword>
<evidence type="ECO:0000256" key="7">
    <source>
        <dbReference type="RuleBase" id="RU363032"/>
    </source>
</evidence>
<feature type="domain" description="ABC transmembrane type-1" evidence="8">
    <location>
        <begin position="100"/>
        <end position="302"/>
    </location>
</feature>
<sequence length="315" mass="34884">MTVMRSVTGVILRNVLGFAAVSLLIILISFLPLAVKVMPHQVAQDAITTNWTQYFKSVWSYFVEIAHGDFGALRVKMTWIRGYMTPELNAQILSYVMGMASRSAQILMSAVVIGTVWGVLCGAVQFFLPSWAKNFLGGVNQLVFALPDLLVILLLQLLVLKTNVLFGHYILGVADFGANQIFALPMLCIAVPVSAMVYRYMVNACREALSQEYVRTARAKGLPEHRVFIKYVMRPALDSILAVLPKVVAFAASGLVIVERLLNIKGVTWWFQARANVPELAKLLATILMCLAAFVIVVNLISSLLRLWVNPALRK</sequence>
<keyword evidence="6 7" id="KW-0472">Membrane</keyword>
<name>A0A074M6H6_9BACL</name>
<feature type="transmembrane region" description="Helical" evidence="7">
    <location>
        <begin position="240"/>
        <end position="262"/>
    </location>
</feature>
<organism evidence="9 10">
    <name type="scientific">Tumebacillus flagellatus</name>
    <dbReference type="NCBI Taxonomy" id="1157490"/>
    <lineage>
        <taxon>Bacteria</taxon>
        <taxon>Bacillati</taxon>
        <taxon>Bacillota</taxon>
        <taxon>Bacilli</taxon>
        <taxon>Bacillales</taxon>
        <taxon>Alicyclobacillaceae</taxon>
        <taxon>Tumebacillus</taxon>
    </lineage>
</organism>
<dbReference type="InterPro" id="IPR000515">
    <property type="entry name" value="MetI-like"/>
</dbReference>
<dbReference type="SUPFAM" id="SSF161098">
    <property type="entry name" value="MetI-like"/>
    <property type="match status" value="1"/>
</dbReference>
<dbReference type="STRING" id="1157490.EL26_20065"/>
<reference evidence="9 10" key="1">
    <citation type="journal article" date="2013" name="Int. J. Syst. Evol. Microbiol.">
        <title>Tumebacillus flagellatus sp. nov., an alpha-amylase/pullulanase-producing bacterium isolated from cassava wastewater.</title>
        <authorList>
            <person name="Wang Q."/>
            <person name="Xie N."/>
            <person name="Qin Y."/>
            <person name="Shen N."/>
            <person name="Zhu J."/>
            <person name="Mi H."/>
            <person name="Huang R."/>
        </authorList>
    </citation>
    <scope>NUCLEOTIDE SEQUENCE [LARGE SCALE GENOMIC DNA]</scope>
    <source>
        <strain evidence="9 10">GST4</strain>
    </source>
</reference>
<comment type="caution">
    <text evidence="9">The sequence shown here is derived from an EMBL/GenBank/DDBJ whole genome shotgun (WGS) entry which is preliminary data.</text>
</comment>
<evidence type="ECO:0000256" key="4">
    <source>
        <dbReference type="ARBA" id="ARBA00022692"/>
    </source>
</evidence>
<evidence type="ECO:0000256" key="3">
    <source>
        <dbReference type="ARBA" id="ARBA00022475"/>
    </source>
</evidence>
<proteinExistence type="inferred from homology"/>
<evidence type="ECO:0000313" key="10">
    <source>
        <dbReference type="Proteomes" id="UP000027931"/>
    </source>
</evidence>
<feature type="transmembrane region" description="Helical" evidence="7">
    <location>
        <begin position="15"/>
        <end position="35"/>
    </location>
</feature>
<dbReference type="OrthoDB" id="2958608at2"/>
<keyword evidence="3" id="KW-1003">Cell membrane</keyword>
<dbReference type="Proteomes" id="UP000027931">
    <property type="component" value="Unassembled WGS sequence"/>
</dbReference>
<dbReference type="GO" id="GO:0005886">
    <property type="term" value="C:plasma membrane"/>
    <property type="evidence" value="ECO:0007669"/>
    <property type="project" value="UniProtKB-SubCell"/>
</dbReference>
<dbReference type="InterPro" id="IPR035906">
    <property type="entry name" value="MetI-like_sf"/>
</dbReference>
<dbReference type="eggNOG" id="COG0601">
    <property type="taxonomic scope" value="Bacteria"/>
</dbReference>
<feature type="transmembrane region" description="Helical" evidence="7">
    <location>
        <begin position="106"/>
        <end position="128"/>
    </location>
</feature>
<feature type="transmembrane region" description="Helical" evidence="7">
    <location>
        <begin position="140"/>
        <end position="160"/>
    </location>
</feature>
<dbReference type="RefSeq" id="WP_038092773.1">
    <property type="nucleotide sequence ID" value="NZ_JMIR01000035.1"/>
</dbReference>
<keyword evidence="5 7" id="KW-1133">Transmembrane helix</keyword>
<protein>
    <recommendedName>
        <fullName evidence="8">ABC transmembrane type-1 domain-containing protein</fullName>
    </recommendedName>
</protein>
<comment type="subcellular location">
    <subcellularLocation>
        <location evidence="1 7">Cell membrane</location>
        <topology evidence="1 7">Multi-pass membrane protein</topology>
    </subcellularLocation>
</comment>
<dbReference type="PANTHER" id="PTHR30465">
    <property type="entry name" value="INNER MEMBRANE ABC TRANSPORTER"/>
    <property type="match status" value="1"/>
</dbReference>
<dbReference type="Pfam" id="PF00528">
    <property type="entry name" value="BPD_transp_1"/>
    <property type="match status" value="1"/>
</dbReference>
<keyword evidence="10" id="KW-1185">Reference proteome</keyword>
<dbReference type="PANTHER" id="PTHR30465:SF0">
    <property type="entry name" value="OLIGOPEPTIDE TRANSPORT SYSTEM PERMEASE PROTEIN APPB"/>
    <property type="match status" value="1"/>
</dbReference>
<evidence type="ECO:0000256" key="6">
    <source>
        <dbReference type="ARBA" id="ARBA00023136"/>
    </source>
</evidence>
<dbReference type="GO" id="GO:0055085">
    <property type="term" value="P:transmembrane transport"/>
    <property type="evidence" value="ECO:0007669"/>
    <property type="project" value="InterPro"/>
</dbReference>
<evidence type="ECO:0000259" key="8">
    <source>
        <dbReference type="PROSITE" id="PS50928"/>
    </source>
</evidence>
<feature type="transmembrane region" description="Helical" evidence="7">
    <location>
        <begin position="283"/>
        <end position="309"/>
    </location>
</feature>
<feature type="transmembrane region" description="Helical" evidence="7">
    <location>
        <begin position="181"/>
        <end position="201"/>
    </location>
</feature>
<accession>A0A074M6H6</accession>
<evidence type="ECO:0000256" key="1">
    <source>
        <dbReference type="ARBA" id="ARBA00004651"/>
    </source>
</evidence>
<keyword evidence="2 7" id="KW-0813">Transport</keyword>
<dbReference type="PROSITE" id="PS50928">
    <property type="entry name" value="ABC_TM1"/>
    <property type="match status" value="1"/>
</dbReference>
<evidence type="ECO:0000256" key="5">
    <source>
        <dbReference type="ARBA" id="ARBA00022989"/>
    </source>
</evidence>